<evidence type="ECO:0000256" key="1">
    <source>
        <dbReference type="ARBA" id="ARBA00004948"/>
    </source>
</evidence>
<dbReference type="PANTHER" id="PTHR20857:SF15">
    <property type="entry name" value="THIAMINE-PHOSPHATE SYNTHASE"/>
    <property type="match status" value="1"/>
</dbReference>
<comment type="pathway">
    <text evidence="1">Cofactor biosynthesis; thiamine diphosphate biosynthesis.</text>
</comment>
<gene>
    <name evidence="4" type="ORF">RQP18_03650</name>
</gene>
<dbReference type="CDD" id="cd00564">
    <property type="entry name" value="TMP_TenI"/>
    <property type="match status" value="1"/>
</dbReference>
<name>A0ABZ3CJR7_9STAP</name>
<keyword evidence="2" id="KW-0784">Thiamine biosynthesis</keyword>
<dbReference type="InterPro" id="IPR036206">
    <property type="entry name" value="ThiamineP_synth_sf"/>
</dbReference>
<dbReference type="Gene3D" id="3.20.20.70">
    <property type="entry name" value="Aldolase class I"/>
    <property type="match status" value="1"/>
</dbReference>
<evidence type="ECO:0000259" key="3">
    <source>
        <dbReference type="Pfam" id="PF02581"/>
    </source>
</evidence>
<keyword evidence="5" id="KW-1185">Reference proteome</keyword>
<dbReference type="Proteomes" id="UP001455384">
    <property type="component" value="Chromosome"/>
</dbReference>
<dbReference type="PANTHER" id="PTHR20857">
    <property type="entry name" value="THIAMINE-PHOSPHATE PYROPHOSPHORYLASE"/>
    <property type="match status" value="1"/>
</dbReference>
<feature type="domain" description="Thiamine phosphate synthase/TenI" evidence="3">
    <location>
        <begin position="22"/>
        <end position="139"/>
    </location>
</feature>
<accession>A0ABZ3CJR7</accession>
<dbReference type="Pfam" id="PF02581">
    <property type="entry name" value="TMP-TENI"/>
    <property type="match status" value="1"/>
</dbReference>
<protein>
    <submittedName>
        <fullName evidence="4">Thiamine phosphate synthase</fullName>
    </submittedName>
</protein>
<dbReference type="SUPFAM" id="SSF51391">
    <property type="entry name" value="Thiamin phosphate synthase"/>
    <property type="match status" value="1"/>
</dbReference>
<evidence type="ECO:0000313" key="4">
    <source>
        <dbReference type="EMBL" id="WZX30291.1"/>
    </source>
</evidence>
<evidence type="ECO:0000313" key="5">
    <source>
        <dbReference type="Proteomes" id="UP001455384"/>
    </source>
</evidence>
<dbReference type="InterPro" id="IPR022998">
    <property type="entry name" value="ThiamineP_synth_TenI"/>
</dbReference>
<dbReference type="InterPro" id="IPR013785">
    <property type="entry name" value="Aldolase_TIM"/>
</dbReference>
<dbReference type="RefSeq" id="WP_342388810.1">
    <property type="nucleotide sequence ID" value="NZ_CP138333.2"/>
</dbReference>
<organism evidence="4 5">
    <name type="scientific">Salinicoccus bachuensis</name>
    <dbReference type="NCBI Taxonomy" id="3136731"/>
    <lineage>
        <taxon>Bacteria</taxon>
        <taxon>Bacillati</taxon>
        <taxon>Bacillota</taxon>
        <taxon>Bacilli</taxon>
        <taxon>Bacillales</taxon>
        <taxon>Staphylococcaceae</taxon>
        <taxon>Salinicoccus</taxon>
    </lineage>
</organism>
<dbReference type="EMBL" id="CP138333">
    <property type="protein sequence ID" value="WZX30291.1"/>
    <property type="molecule type" value="Genomic_DNA"/>
</dbReference>
<reference evidence="5" key="1">
    <citation type="submission" date="2023-10" db="EMBL/GenBank/DDBJ databases">
        <title>Genome analysis and identification of Salinococcus sp. Bachu38 nov., a PGPR from the rhizosphere of Tamarix.</title>
        <authorList>
            <person name="Liang Z."/>
            <person name="Zhang X."/>
            <person name="Jia J."/>
            <person name="Chen X."/>
            <person name="Wang Y."/>
            <person name="Wang Q."/>
            <person name="Wang R."/>
        </authorList>
    </citation>
    <scope>NUCLEOTIDE SEQUENCE [LARGE SCALE GENOMIC DNA]</scope>
    <source>
        <strain evidence="5">Bachu38</strain>
    </source>
</reference>
<sequence>MNSVGLIFFLNMLVNKGFPKDKLIIHSNIRVLEALRLKAIHFKEGDPMAYAYKARHPEISVSMSTHSMKSISEARENGLDHVFFGHVFESASKKGVRPRSLDEMERAVDMDIPVMAIGGIGQHTIGDLPDGFSGICAISLFMDHNLEEIRAVRRAWYENV</sequence>
<proteinExistence type="predicted"/>
<evidence type="ECO:0000256" key="2">
    <source>
        <dbReference type="ARBA" id="ARBA00022977"/>
    </source>
</evidence>